<feature type="chain" id="PRO_5019115186" evidence="1">
    <location>
        <begin position="27"/>
        <end position="609"/>
    </location>
</feature>
<protein>
    <submittedName>
        <fullName evidence="4">Metallo-dependent phosphatase-like protein</fullName>
    </submittedName>
</protein>
<evidence type="ECO:0000259" key="2">
    <source>
        <dbReference type="Pfam" id="PF00149"/>
    </source>
</evidence>
<dbReference type="PROSITE" id="PS00785">
    <property type="entry name" value="5_NUCLEOTIDASE_1"/>
    <property type="match status" value="1"/>
</dbReference>
<dbReference type="InterPro" id="IPR004843">
    <property type="entry name" value="Calcineurin-like_PHP"/>
</dbReference>
<dbReference type="STRING" id="264951.A0A443HKR2"/>
<reference evidence="4 5" key="1">
    <citation type="journal article" date="2018" name="Front. Microbiol.">
        <title>Genomic and genetic insights into a cosmopolitan fungus, Paecilomyces variotii (Eurotiales).</title>
        <authorList>
            <person name="Urquhart A.S."/>
            <person name="Mondo S.J."/>
            <person name="Makela M.R."/>
            <person name="Hane J.K."/>
            <person name="Wiebenga A."/>
            <person name="He G."/>
            <person name="Mihaltcheva S."/>
            <person name="Pangilinan J."/>
            <person name="Lipzen A."/>
            <person name="Barry K."/>
            <person name="de Vries R.P."/>
            <person name="Grigoriev I.V."/>
            <person name="Idnurm A."/>
        </authorList>
    </citation>
    <scope>NUCLEOTIDE SEQUENCE [LARGE SCALE GENOMIC DNA]</scope>
    <source>
        <strain evidence="4 5">CBS 101075</strain>
    </source>
</reference>
<proteinExistence type="predicted"/>
<name>A0A443HKR2_BYSSP</name>
<dbReference type="SUPFAM" id="SSF56300">
    <property type="entry name" value="Metallo-dependent phosphatases"/>
    <property type="match status" value="1"/>
</dbReference>
<dbReference type="GO" id="GO:0009166">
    <property type="term" value="P:nucleotide catabolic process"/>
    <property type="evidence" value="ECO:0007669"/>
    <property type="project" value="InterPro"/>
</dbReference>
<dbReference type="GO" id="GO:0000166">
    <property type="term" value="F:nucleotide binding"/>
    <property type="evidence" value="ECO:0007669"/>
    <property type="project" value="InterPro"/>
</dbReference>
<dbReference type="Pfam" id="PF00149">
    <property type="entry name" value="Metallophos"/>
    <property type="match status" value="1"/>
</dbReference>
<dbReference type="CDD" id="cd07407">
    <property type="entry name" value="MPP_YHR202W_N"/>
    <property type="match status" value="1"/>
</dbReference>
<dbReference type="VEuPathDB" id="FungiDB:C8Q69DRAFT_530594"/>
<evidence type="ECO:0000256" key="1">
    <source>
        <dbReference type="SAM" id="SignalP"/>
    </source>
</evidence>
<evidence type="ECO:0000313" key="5">
    <source>
        <dbReference type="Proteomes" id="UP000283841"/>
    </source>
</evidence>
<dbReference type="PANTHER" id="PTHR11575:SF43">
    <property type="entry name" value="SER_THR PROTEIN PHOSPHATASE FAMILY (AFU_ORTHOLOGUE AFUA_3G04160)"/>
    <property type="match status" value="1"/>
</dbReference>
<dbReference type="InterPro" id="IPR053828">
    <property type="entry name" value="Nucleosidase_C"/>
</dbReference>
<dbReference type="InterPro" id="IPR006179">
    <property type="entry name" value="5_nucleotidase/apyrase"/>
</dbReference>
<dbReference type="AlphaFoldDB" id="A0A443HKR2"/>
<evidence type="ECO:0000313" key="4">
    <source>
        <dbReference type="EMBL" id="RWQ92395.1"/>
    </source>
</evidence>
<dbReference type="Gene3D" id="3.60.21.10">
    <property type="match status" value="1"/>
</dbReference>
<gene>
    <name evidence="4" type="ORF">C8Q69DRAFT_530594</name>
</gene>
<dbReference type="InterPro" id="IPR041823">
    <property type="entry name" value="YHR202W_N"/>
</dbReference>
<dbReference type="Gene3D" id="3.90.780.10">
    <property type="entry name" value="5'-Nucleotidase, C-terminal domain"/>
    <property type="match status" value="2"/>
</dbReference>
<accession>A0A443HKR2</accession>
<dbReference type="GO" id="GO:0016788">
    <property type="term" value="F:hydrolase activity, acting on ester bonds"/>
    <property type="evidence" value="ECO:0007669"/>
    <property type="project" value="InterPro"/>
</dbReference>
<keyword evidence="1" id="KW-0732">Signal</keyword>
<dbReference type="GeneID" id="39603010"/>
<organism evidence="4 5">
    <name type="scientific">Byssochlamys spectabilis</name>
    <name type="common">Paecilomyces variotii</name>
    <dbReference type="NCBI Taxonomy" id="264951"/>
    <lineage>
        <taxon>Eukaryota</taxon>
        <taxon>Fungi</taxon>
        <taxon>Dikarya</taxon>
        <taxon>Ascomycota</taxon>
        <taxon>Pezizomycotina</taxon>
        <taxon>Eurotiomycetes</taxon>
        <taxon>Eurotiomycetidae</taxon>
        <taxon>Eurotiales</taxon>
        <taxon>Thermoascaceae</taxon>
        <taxon>Paecilomyces</taxon>
    </lineage>
</organism>
<dbReference type="GO" id="GO:0005576">
    <property type="term" value="C:extracellular region"/>
    <property type="evidence" value="ECO:0007669"/>
    <property type="project" value="UniProtKB-ARBA"/>
</dbReference>
<feature type="domain" description="Putative 5'-nucleotidase C-terminal" evidence="3">
    <location>
        <begin position="370"/>
        <end position="564"/>
    </location>
</feature>
<dbReference type="SUPFAM" id="SSF55816">
    <property type="entry name" value="5'-nucleotidase (syn. UDP-sugar hydrolase), C-terminal domain"/>
    <property type="match status" value="1"/>
</dbReference>
<comment type="caution">
    <text evidence="4">The sequence shown here is derived from an EMBL/GenBank/DDBJ whole genome shotgun (WGS) entry which is preliminary data.</text>
</comment>
<dbReference type="EMBL" id="RCNU01000013">
    <property type="protein sequence ID" value="RWQ92395.1"/>
    <property type="molecule type" value="Genomic_DNA"/>
</dbReference>
<dbReference type="PANTHER" id="PTHR11575">
    <property type="entry name" value="5'-NUCLEOTIDASE-RELATED"/>
    <property type="match status" value="1"/>
</dbReference>
<evidence type="ECO:0000259" key="3">
    <source>
        <dbReference type="Pfam" id="PF21953"/>
    </source>
</evidence>
<dbReference type="FunFam" id="3.60.21.10:FF:000043">
    <property type="entry name" value="Ser/Thr protein phosphatase family"/>
    <property type="match status" value="1"/>
</dbReference>
<dbReference type="InterPro" id="IPR006146">
    <property type="entry name" value="5'-Nucleotdase_CS"/>
</dbReference>
<dbReference type="GO" id="GO:0005829">
    <property type="term" value="C:cytosol"/>
    <property type="evidence" value="ECO:0007669"/>
    <property type="project" value="TreeGrafter"/>
</dbReference>
<dbReference type="RefSeq" id="XP_028482040.1">
    <property type="nucleotide sequence ID" value="XM_028633733.1"/>
</dbReference>
<dbReference type="PIRSF" id="PIRSF017316">
    <property type="entry name" value="Pesterase_C1039"/>
    <property type="match status" value="1"/>
</dbReference>
<sequence length="609" mass="68326">MFHEKSAMKRLSLKTVFLLFQPLCHAIQPSAPRAIPAPLRDLQWGQLNILHTTDTHGWLAGHLHEPSYSADWGDYISFAYHMRQKAEAQDQDLLVVDTGDRVDGNGLCDASTPKCVYIPEIFAQQQIDVITIGNHELYKREVSEAEFTNTTSTFGKSYLASNLDIIDPVTGEVVPFAARFRKFTTKIQGIRIMAFGFIFDFDKNANNTIVHKVGETIQEDWFQEAIRQPDIDLFLVAGHVPVNSYEIRSIISEIREIRDTPIQHLGGHLHVRDYALYDSRAAGLASGRFMETIGFMSIDGLATRHGPARLDTPRFFRRYIDNNLFSFHHHTNLDDKSFPTELGLNTSQLIADARHTLGLGKVYGCVPRSLWMSRVPYPGENNIYTWLKQVVYDSIKDQSGRRTVFALANTGSIRFDILQGPFTKDTAFIVAPFTSGFRVLPSVPYSKAQQIATILNQSSKKKPSGALTWKSGQPEELIYDEDFISEEARQGFSSQKGQQILDSENYPLIPGYTTVDAGGSDGDDTIHSPIKEYQVPKCLSILVSPNNVVPDEVDLVYVDFIEAKLSFAAEEVGLAVNVSRDSAPYMASRPLSDLMVDWIQKNWACDDNA</sequence>
<dbReference type="Proteomes" id="UP000283841">
    <property type="component" value="Unassembled WGS sequence"/>
</dbReference>
<keyword evidence="5" id="KW-1185">Reference proteome</keyword>
<feature type="domain" description="Calcineurin-like phosphoesterase" evidence="2">
    <location>
        <begin position="48"/>
        <end position="271"/>
    </location>
</feature>
<dbReference type="Pfam" id="PF21953">
    <property type="entry name" value="NadN_nucleosid_C"/>
    <property type="match status" value="1"/>
</dbReference>
<dbReference type="GO" id="GO:0046872">
    <property type="term" value="F:metal ion binding"/>
    <property type="evidence" value="ECO:0007669"/>
    <property type="project" value="InterPro"/>
</dbReference>
<dbReference type="InterPro" id="IPR014485">
    <property type="entry name" value="Pesterase_C1039"/>
</dbReference>
<dbReference type="InterPro" id="IPR036907">
    <property type="entry name" value="5'-Nucleotdase_C_sf"/>
</dbReference>
<dbReference type="InterPro" id="IPR029052">
    <property type="entry name" value="Metallo-depent_PP-like"/>
</dbReference>
<feature type="signal peptide" evidence="1">
    <location>
        <begin position="1"/>
        <end position="26"/>
    </location>
</feature>